<evidence type="ECO:0000313" key="3">
    <source>
        <dbReference type="EMBL" id="PSR88871.1"/>
    </source>
</evidence>
<gene>
    <name evidence="3" type="ORF">PHLCEN_2v5020</name>
</gene>
<evidence type="ECO:0000313" key="4">
    <source>
        <dbReference type="Proteomes" id="UP000186601"/>
    </source>
</evidence>
<dbReference type="Pfam" id="PF01565">
    <property type="entry name" value="FAD_binding_4"/>
    <property type="match status" value="1"/>
</dbReference>
<comment type="similarity">
    <text evidence="1">Belongs to the FAD-binding oxidoreductase/transferase type 4 family.</text>
</comment>
<dbReference type="PANTHER" id="PTHR11748:SF111">
    <property type="entry name" value="D-LACTATE DEHYDROGENASE, MITOCHONDRIAL-RELATED"/>
    <property type="match status" value="1"/>
</dbReference>
<dbReference type="AlphaFoldDB" id="A0A2R6PC93"/>
<dbReference type="OrthoDB" id="7786253at2759"/>
<dbReference type="Gene3D" id="3.30.465.10">
    <property type="match status" value="1"/>
</dbReference>
<feature type="domain" description="FAD linked oxidase N-terminal" evidence="2">
    <location>
        <begin position="101"/>
        <end position="138"/>
    </location>
</feature>
<evidence type="ECO:0000259" key="2">
    <source>
        <dbReference type="Pfam" id="PF01565"/>
    </source>
</evidence>
<dbReference type="GO" id="GO:0005739">
    <property type="term" value="C:mitochondrion"/>
    <property type="evidence" value="ECO:0007669"/>
    <property type="project" value="TreeGrafter"/>
</dbReference>
<dbReference type="GO" id="GO:0008720">
    <property type="term" value="F:D-lactate dehydrogenase (NAD+) activity"/>
    <property type="evidence" value="ECO:0007669"/>
    <property type="project" value="TreeGrafter"/>
</dbReference>
<dbReference type="InterPro" id="IPR006094">
    <property type="entry name" value="Oxid_FAD_bind_N"/>
</dbReference>
<name>A0A2R6PC93_9APHY</name>
<dbReference type="GO" id="GO:1903457">
    <property type="term" value="P:lactate catabolic process"/>
    <property type="evidence" value="ECO:0007669"/>
    <property type="project" value="TreeGrafter"/>
</dbReference>
<sequence>MSTSSAPINGPNATARGLLAGMGFTLAIGLFAYNAGIITTPSQSPPAAGLNQVYGSPKDVQQAISELRAEFSDEKIISTDPDVLKTYGSSANSYHPAAPHSVVVHVRSTEDVVKVVNIARKYRVPIVPYSGATSLEGHFSGVAQRMFSMQSLSA</sequence>
<organism evidence="3 4">
    <name type="scientific">Hermanssonia centrifuga</name>
    <dbReference type="NCBI Taxonomy" id="98765"/>
    <lineage>
        <taxon>Eukaryota</taxon>
        <taxon>Fungi</taxon>
        <taxon>Dikarya</taxon>
        <taxon>Basidiomycota</taxon>
        <taxon>Agaricomycotina</taxon>
        <taxon>Agaricomycetes</taxon>
        <taxon>Polyporales</taxon>
        <taxon>Meruliaceae</taxon>
        <taxon>Hermanssonia</taxon>
    </lineage>
</organism>
<keyword evidence="4" id="KW-1185">Reference proteome</keyword>
<dbReference type="SUPFAM" id="SSF56176">
    <property type="entry name" value="FAD-binding/transporter-associated domain-like"/>
    <property type="match status" value="1"/>
</dbReference>
<evidence type="ECO:0000256" key="1">
    <source>
        <dbReference type="ARBA" id="ARBA00008000"/>
    </source>
</evidence>
<protein>
    <recommendedName>
        <fullName evidence="2">FAD linked oxidase N-terminal domain-containing protein</fullName>
    </recommendedName>
</protein>
<dbReference type="InterPro" id="IPR016169">
    <property type="entry name" value="FAD-bd_PCMH_sub2"/>
</dbReference>
<dbReference type="InterPro" id="IPR036318">
    <property type="entry name" value="FAD-bd_PCMH-like_sf"/>
</dbReference>
<dbReference type="EMBL" id="MLYV02000502">
    <property type="protein sequence ID" value="PSR88871.1"/>
    <property type="molecule type" value="Genomic_DNA"/>
</dbReference>
<dbReference type="PANTHER" id="PTHR11748">
    <property type="entry name" value="D-LACTATE DEHYDROGENASE"/>
    <property type="match status" value="1"/>
</dbReference>
<comment type="caution">
    <text evidence="3">The sequence shown here is derived from an EMBL/GenBank/DDBJ whole genome shotgun (WGS) entry which is preliminary data.</text>
</comment>
<proteinExistence type="inferred from homology"/>
<accession>A0A2R6PC93</accession>
<reference evidence="3 4" key="1">
    <citation type="submission" date="2018-02" db="EMBL/GenBank/DDBJ databases">
        <title>Genome sequence of the basidiomycete white-rot fungus Phlebia centrifuga.</title>
        <authorList>
            <person name="Granchi Z."/>
            <person name="Peng M."/>
            <person name="de Vries R.P."/>
            <person name="Hilden K."/>
            <person name="Makela M.R."/>
            <person name="Grigoriev I."/>
            <person name="Riley R."/>
        </authorList>
    </citation>
    <scope>NUCLEOTIDE SEQUENCE [LARGE SCALE GENOMIC DNA]</scope>
    <source>
        <strain evidence="3 4">FBCC195</strain>
    </source>
</reference>
<dbReference type="GO" id="GO:0050660">
    <property type="term" value="F:flavin adenine dinucleotide binding"/>
    <property type="evidence" value="ECO:0007669"/>
    <property type="project" value="InterPro"/>
</dbReference>
<dbReference type="Proteomes" id="UP000186601">
    <property type="component" value="Unassembled WGS sequence"/>
</dbReference>
<dbReference type="STRING" id="98765.A0A2R6PC93"/>
<dbReference type="GO" id="GO:0004458">
    <property type="term" value="F:D-lactate dehydrogenase (cytochrome) activity"/>
    <property type="evidence" value="ECO:0007669"/>
    <property type="project" value="TreeGrafter"/>
</dbReference>